<dbReference type="InterPro" id="IPR050597">
    <property type="entry name" value="Cytochrome_c_Oxidase_Subunit"/>
</dbReference>
<protein>
    <recommendedName>
        <fullName evidence="4">Cytochrome c domain-containing protein</fullName>
    </recommendedName>
</protein>
<proteinExistence type="predicted"/>
<evidence type="ECO:0000256" key="2">
    <source>
        <dbReference type="ARBA" id="ARBA00022723"/>
    </source>
</evidence>
<dbReference type="GO" id="GO:0046872">
    <property type="term" value="F:metal ion binding"/>
    <property type="evidence" value="ECO:0007669"/>
    <property type="project" value="UniProtKB-KW"/>
</dbReference>
<dbReference type="EMBL" id="UINC01012906">
    <property type="protein sequence ID" value="SVA56093.1"/>
    <property type="molecule type" value="Genomic_DNA"/>
</dbReference>
<feature type="domain" description="Cytochrome c" evidence="4">
    <location>
        <begin position="44"/>
        <end position="139"/>
    </location>
</feature>
<evidence type="ECO:0000256" key="3">
    <source>
        <dbReference type="ARBA" id="ARBA00023004"/>
    </source>
</evidence>
<dbReference type="GO" id="GO:0009055">
    <property type="term" value="F:electron transfer activity"/>
    <property type="evidence" value="ECO:0007669"/>
    <property type="project" value="InterPro"/>
</dbReference>
<accession>A0A381WVW5</accession>
<evidence type="ECO:0000259" key="4">
    <source>
        <dbReference type="PROSITE" id="PS51007"/>
    </source>
</evidence>
<organism evidence="5">
    <name type="scientific">marine metagenome</name>
    <dbReference type="NCBI Taxonomy" id="408172"/>
    <lineage>
        <taxon>unclassified sequences</taxon>
        <taxon>metagenomes</taxon>
        <taxon>ecological metagenomes</taxon>
    </lineage>
</organism>
<keyword evidence="1" id="KW-0349">Heme</keyword>
<dbReference type="Pfam" id="PF13442">
    <property type="entry name" value="Cytochrome_CBB3"/>
    <property type="match status" value="1"/>
</dbReference>
<gene>
    <name evidence="5" type="ORF">METZ01_LOCUS108947</name>
</gene>
<dbReference type="Gene3D" id="1.10.760.10">
    <property type="entry name" value="Cytochrome c-like domain"/>
    <property type="match status" value="2"/>
</dbReference>
<dbReference type="SUPFAM" id="SSF46626">
    <property type="entry name" value="Cytochrome c"/>
    <property type="match status" value="2"/>
</dbReference>
<dbReference type="GO" id="GO:0020037">
    <property type="term" value="F:heme binding"/>
    <property type="evidence" value="ECO:0007669"/>
    <property type="project" value="InterPro"/>
</dbReference>
<dbReference type="PANTHER" id="PTHR33751">
    <property type="entry name" value="CBB3-TYPE CYTOCHROME C OXIDASE SUBUNIT FIXP"/>
    <property type="match status" value="1"/>
</dbReference>
<dbReference type="InterPro" id="IPR036909">
    <property type="entry name" value="Cyt_c-like_dom_sf"/>
</dbReference>
<keyword evidence="2" id="KW-0479">Metal-binding</keyword>
<reference evidence="5" key="1">
    <citation type="submission" date="2018-05" db="EMBL/GenBank/DDBJ databases">
        <authorList>
            <person name="Lanie J.A."/>
            <person name="Ng W.-L."/>
            <person name="Kazmierczak K.M."/>
            <person name="Andrzejewski T.M."/>
            <person name="Davidsen T.M."/>
            <person name="Wayne K.J."/>
            <person name="Tettelin H."/>
            <person name="Glass J.I."/>
            <person name="Rusch D."/>
            <person name="Podicherti R."/>
            <person name="Tsui H.-C.T."/>
            <person name="Winkler M.E."/>
        </authorList>
    </citation>
    <scope>NUCLEOTIDE SEQUENCE</scope>
</reference>
<evidence type="ECO:0000256" key="1">
    <source>
        <dbReference type="ARBA" id="ARBA00022617"/>
    </source>
</evidence>
<dbReference type="PROSITE" id="PS51007">
    <property type="entry name" value="CYTC"/>
    <property type="match status" value="1"/>
</dbReference>
<keyword evidence="3" id="KW-0408">Iron</keyword>
<dbReference type="AlphaFoldDB" id="A0A381WVW5"/>
<evidence type="ECO:0000313" key="5">
    <source>
        <dbReference type="EMBL" id="SVA56093.1"/>
    </source>
</evidence>
<feature type="non-terminal residue" evidence="5">
    <location>
        <position position="206"/>
    </location>
</feature>
<dbReference type="PANTHER" id="PTHR33751:SF1">
    <property type="entry name" value="CBB3-TYPE CYTOCHROME C OXIDASE SUBUNIT FIXP"/>
    <property type="match status" value="1"/>
</dbReference>
<sequence>MFFGYSNKIIKLASWLSFMLLLLSSTGFGIVIAQTAEKLPATDENVAAGKQIYRDSCWYCHGKIGDGNGPAADFLDPRPRDFTAGMYKIRTTKTGELPTDEDLFRIISKGIPGTAMPRWELTLSEDERWKVLQYIKTFAVEFADPEYDPYLAVVEIPPRVESSPESILTGREIFEKNKCFECHGLEGKGDGREGLEDGWGFPVRVR</sequence>
<name>A0A381WVW5_9ZZZZ</name>
<dbReference type="InterPro" id="IPR009056">
    <property type="entry name" value="Cyt_c-like_dom"/>
</dbReference>